<evidence type="ECO:0000256" key="5">
    <source>
        <dbReference type="ARBA" id="ARBA00022859"/>
    </source>
</evidence>
<evidence type="ECO:0000256" key="4">
    <source>
        <dbReference type="ARBA" id="ARBA00022729"/>
    </source>
</evidence>
<accession>A0A084VUC3</accession>
<evidence type="ECO:0000259" key="9">
    <source>
        <dbReference type="PROSITE" id="PS50240"/>
    </source>
</evidence>
<gene>
    <name evidence="10" type="ORF">ZHAS_00009168</name>
</gene>
<evidence type="ECO:0000256" key="2">
    <source>
        <dbReference type="ARBA" id="ARBA00022525"/>
    </source>
</evidence>
<dbReference type="GO" id="GO:0005576">
    <property type="term" value="C:extracellular region"/>
    <property type="evidence" value="ECO:0007669"/>
    <property type="project" value="UniProtKB-SubCell"/>
</dbReference>
<dbReference type="EMBL" id="KE525103">
    <property type="protein sequence ID" value="KFB41567.1"/>
    <property type="molecule type" value="Genomic_DNA"/>
</dbReference>
<dbReference type="FunFam" id="2.40.10.10:FF:000028">
    <property type="entry name" value="Serine protease easter"/>
    <property type="match status" value="1"/>
</dbReference>
<dbReference type="InterPro" id="IPR051487">
    <property type="entry name" value="Ser/Thr_Proteases_Immune/Dev"/>
</dbReference>
<dbReference type="SUPFAM" id="SSF50494">
    <property type="entry name" value="Trypsin-like serine proteases"/>
    <property type="match status" value="1"/>
</dbReference>
<dbReference type="Gene3D" id="2.40.10.10">
    <property type="entry name" value="Trypsin-like serine proteases"/>
    <property type="match status" value="2"/>
</dbReference>
<keyword evidence="7" id="KW-0325">Glycoprotein</keyword>
<dbReference type="PANTHER" id="PTHR24256">
    <property type="entry name" value="TRYPTASE-RELATED"/>
    <property type="match status" value="1"/>
</dbReference>
<keyword evidence="3" id="KW-0399">Innate immunity</keyword>
<dbReference type="Proteomes" id="UP000030765">
    <property type="component" value="Unassembled WGS sequence"/>
</dbReference>
<dbReference type="PROSITE" id="PS00134">
    <property type="entry name" value="TRYPSIN_HIS"/>
    <property type="match status" value="1"/>
</dbReference>
<evidence type="ECO:0000313" key="10">
    <source>
        <dbReference type="EMBL" id="KFB41567.1"/>
    </source>
</evidence>
<dbReference type="EnsemblMetazoa" id="ASIC009168-RA">
    <property type="protein sequence ID" value="ASIC009168-PA"/>
    <property type="gene ID" value="ASIC009168"/>
</dbReference>
<dbReference type="InterPro" id="IPR001314">
    <property type="entry name" value="Peptidase_S1A"/>
</dbReference>
<dbReference type="PROSITE" id="PS50240">
    <property type="entry name" value="TRYPSIN_DOM"/>
    <property type="match status" value="1"/>
</dbReference>
<comment type="similarity">
    <text evidence="8">Belongs to the peptidase S1 family. CLIP subfamily.</text>
</comment>
<organism evidence="10">
    <name type="scientific">Anopheles sinensis</name>
    <name type="common">Mosquito</name>
    <dbReference type="NCBI Taxonomy" id="74873"/>
    <lineage>
        <taxon>Eukaryota</taxon>
        <taxon>Metazoa</taxon>
        <taxon>Ecdysozoa</taxon>
        <taxon>Arthropoda</taxon>
        <taxon>Hexapoda</taxon>
        <taxon>Insecta</taxon>
        <taxon>Pterygota</taxon>
        <taxon>Neoptera</taxon>
        <taxon>Endopterygota</taxon>
        <taxon>Diptera</taxon>
        <taxon>Nematocera</taxon>
        <taxon>Culicoidea</taxon>
        <taxon>Culicidae</taxon>
        <taxon>Anophelinae</taxon>
        <taxon>Anopheles</taxon>
    </lineage>
</organism>
<keyword evidence="6" id="KW-1015">Disulfide bond</keyword>
<protein>
    <submittedName>
        <fullName evidence="10">AGAP004855-PA-like protein</fullName>
    </submittedName>
</protein>
<keyword evidence="2" id="KW-0964">Secreted</keyword>
<reference evidence="11" key="2">
    <citation type="submission" date="2020-05" db="UniProtKB">
        <authorList>
            <consortium name="EnsemblMetazoa"/>
        </authorList>
    </citation>
    <scope>IDENTIFICATION</scope>
</reference>
<dbReference type="GO" id="GO:0004252">
    <property type="term" value="F:serine-type endopeptidase activity"/>
    <property type="evidence" value="ECO:0007669"/>
    <property type="project" value="InterPro"/>
</dbReference>
<dbReference type="STRING" id="74873.A0A084VUC3"/>
<dbReference type="OrthoDB" id="547031at2759"/>
<evidence type="ECO:0000256" key="1">
    <source>
        <dbReference type="ARBA" id="ARBA00004613"/>
    </source>
</evidence>
<reference evidence="10 12" key="1">
    <citation type="journal article" date="2014" name="BMC Genomics">
        <title>Genome sequence of Anopheles sinensis provides insight into genetics basis of mosquito competence for malaria parasites.</title>
        <authorList>
            <person name="Zhou D."/>
            <person name="Zhang D."/>
            <person name="Ding G."/>
            <person name="Shi L."/>
            <person name="Hou Q."/>
            <person name="Ye Y."/>
            <person name="Xu Y."/>
            <person name="Zhou H."/>
            <person name="Xiong C."/>
            <person name="Li S."/>
            <person name="Yu J."/>
            <person name="Hong S."/>
            <person name="Yu X."/>
            <person name="Zou P."/>
            <person name="Chen C."/>
            <person name="Chang X."/>
            <person name="Wang W."/>
            <person name="Lv Y."/>
            <person name="Sun Y."/>
            <person name="Ma L."/>
            <person name="Shen B."/>
            <person name="Zhu C."/>
        </authorList>
    </citation>
    <scope>NUCLEOTIDE SEQUENCE [LARGE SCALE GENOMIC DNA]</scope>
</reference>
<dbReference type="InterPro" id="IPR009003">
    <property type="entry name" value="Peptidase_S1_PA"/>
</dbReference>
<dbReference type="InterPro" id="IPR018114">
    <property type="entry name" value="TRYPSIN_HIS"/>
</dbReference>
<dbReference type="CDD" id="cd00190">
    <property type="entry name" value="Tryp_SPc"/>
    <property type="match status" value="1"/>
</dbReference>
<dbReference type="AlphaFoldDB" id="A0A084VUC3"/>
<keyword evidence="4" id="KW-0732">Signal</keyword>
<comment type="subcellular location">
    <subcellularLocation>
        <location evidence="1">Secreted</location>
    </subcellularLocation>
</comment>
<evidence type="ECO:0000313" key="11">
    <source>
        <dbReference type="EnsemblMetazoa" id="ASIC009168-PA"/>
    </source>
</evidence>
<dbReference type="PRINTS" id="PR00722">
    <property type="entry name" value="CHYMOTRYPSIN"/>
</dbReference>
<evidence type="ECO:0000256" key="3">
    <source>
        <dbReference type="ARBA" id="ARBA00022588"/>
    </source>
</evidence>
<dbReference type="VEuPathDB" id="VectorBase:ASIC009168"/>
<name>A0A084VUC3_ANOSI</name>
<feature type="domain" description="Peptidase S1" evidence="9">
    <location>
        <begin position="7"/>
        <end position="264"/>
    </location>
</feature>
<evidence type="ECO:0000313" key="12">
    <source>
        <dbReference type="Proteomes" id="UP000030765"/>
    </source>
</evidence>
<dbReference type="GO" id="GO:0006508">
    <property type="term" value="P:proteolysis"/>
    <property type="evidence" value="ECO:0007669"/>
    <property type="project" value="InterPro"/>
</dbReference>
<proteinExistence type="inferred from homology"/>
<dbReference type="SMART" id="SM00020">
    <property type="entry name" value="Tryp_SPc"/>
    <property type="match status" value="1"/>
</dbReference>
<dbReference type="Pfam" id="PF00089">
    <property type="entry name" value="Trypsin"/>
    <property type="match status" value="1"/>
</dbReference>
<dbReference type="VEuPathDB" id="VectorBase:ASIS007501"/>
<dbReference type="GO" id="GO:0045087">
    <property type="term" value="P:innate immune response"/>
    <property type="evidence" value="ECO:0007669"/>
    <property type="project" value="UniProtKB-KW"/>
</dbReference>
<evidence type="ECO:0000256" key="8">
    <source>
        <dbReference type="ARBA" id="ARBA00024195"/>
    </source>
</evidence>
<dbReference type="EMBL" id="ATLV01016716">
    <property type="status" value="NOT_ANNOTATED_CDS"/>
    <property type="molecule type" value="Genomic_DNA"/>
</dbReference>
<evidence type="ECO:0000256" key="7">
    <source>
        <dbReference type="ARBA" id="ARBA00023180"/>
    </source>
</evidence>
<keyword evidence="12" id="KW-1185">Reference proteome</keyword>
<dbReference type="InterPro" id="IPR001254">
    <property type="entry name" value="Trypsin_dom"/>
</dbReference>
<dbReference type="InterPro" id="IPR043504">
    <property type="entry name" value="Peptidase_S1_PA_chymotrypsin"/>
</dbReference>
<sequence length="265" mass="29843">MTSVDKISRGNETNPFEFPWMVLLRYQPDERLIDKCGGSLISNRYVLTAAHCVKIQRYKWVKVRLGEHDKTTAKDCIVYTDGSKQCATAIEVDVEKMIIHKDYHRSTRFLNDIALLRMAEKISFTDSVKPICLPVDESVRKQLLPKYIITGWGATEERTASPVLLKAIVSYEPIEMCEKKLKHIYRMHVTLDDRWQMCALGNNTDSCVGDSGGPLGSVVSVNDVPKFVQFGIITAGTKLCGNISSSGIYARVSSYMNWILANIEP</sequence>
<keyword evidence="5" id="KW-0391">Immunity</keyword>
<evidence type="ECO:0000256" key="6">
    <source>
        <dbReference type="ARBA" id="ARBA00023157"/>
    </source>
</evidence>